<dbReference type="AlphaFoldDB" id="A0A4R1BCB4"/>
<dbReference type="EMBL" id="SJZI01000042">
    <property type="protein sequence ID" value="TCJ14588.1"/>
    <property type="molecule type" value="Genomic_DNA"/>
</dbReference>
<keyword evidence="3" id="KW-1185">Reference proteome</keyword>
<comment type="caution">
    <text evidence="2">The sequence shown here is derived from an EMBL/GenBank/DDBJ whole genome shotgun (WGS) entry which is preliminary data.</text>
</comment>
<organism evidence="2 3">
    <name type="scientific">Flaviaesturariibacter flavus</name>
    <dbReference type="NCBI Taxonomy" id="2502780"/>
    <lineage>
        <taxon>Bacteria</taxon>
        <taxon>Pseudomonadati</taxon>
        <taxon>Bacteroidota</taxon>
        <taxon>Chitinophagia</taxon>
        <taxon>Chitinophagales</taxon>
        <taxon>Chitinophagaceae</taxon>
        <taxon>Flaviaestuariibacter</taxon>
    </lineage>
</organism>
<feature type="signal peptide" evidence="1">
    <location>
        <begin position="1"/>
        <end position="19"/>
    </location>
</feature>
<dbReference type="RefSeq" id="WP_131449578.1">
    <property type="nucleotide sequence ID" value="NZ_SJZI01000042.1"/>
</dbReference>
<accession>A0A4R1BCB4</accession>
<protein>
    <submittedName>
        <fullName evidence="2">Uncharacterized protein</fullName>
    </submittedName>
</protein>
<keyword evidence="1" id="KW-0732">Signal</keyword>
<proteinExistence type="predicted"/>
<evidence type="ECO:0000313" key="2">
    <source>
        <dbReference type="EMBL" id="TCJ14588.1"/>
    </source>
</evidence>
<evidence type="ECO:0000256" key="1">
    <source>
        <dbReference type="SAM" id="SignalP"/>
    </source>
</evidence>
<reference evidence="2 3" key="1">
    <citation type="submission" date="2019-03" db="EMBL/GenBank/DDBJ databases">
        <authorList>
            <person name="Kim M.K.M."/>
        </authorList>
    </citation>
    <scope>NUCLEOTIDE SEQUENCE [LARGE SCALE GENOMIC DNA]</scope>
    <source>
        <strain evidence="2 3">17J68-12</strain>
    </source>
</reference>
<dbReference type="Proteomes" id="UP000295334">
    <property type="component" value="Unassembled WGS sequence"/>
</dbReference>
<feature type="chain" id="PRO_5021017356" evidence="1">
    <location>
        <begin position="20"/>
        <end position="406"/>
    </location>
</feature>
<name>A0A4R1BCB4_9BACT</name>
<evidence type="ECO:0000313" key="3">
    <source>
        <dbReference type="Proteomes" id="UP000295334"/>
    </source>
</evidence>
<gene>
    <name evidence="2" type="ORF">EPD60_11440</name>
</gene>
<dbReference type="OrthoDB" id="197688at2"/>
<sequence length="406" mass="46033">MKRIFIMLSCCWMGTNLSAQNMLVEELHGPVSSNEVASFKAFVGHTQPSLDNIGNDWVYGGSGSTMEALGMMYETTNDTSILNKMIRFADVALHIRNDADTGRVLWTGKRELCWPNKAVNAEDAGYSGSENGDVIAHIAYCAQLVIRNKKLWNHPVSIGDAYQFGGTYLARAKKYIAELNRTIDRYILPNFIQKNSYRFYWPQNEKWQALGARYKKDAGKPIPWNQQAMLAGGFQRLAECHELLKEQVQRVALYDRIVKAYSDWFISQLVPYEAGGHTCYKWSYAVNDTALKYMEDQGHGGYDVWGICRAYYRKAYGVGNDVMQRLANTVHYVMYQGNGLFSKRVDGKNGTQKYLGASYLCLAGFQPELYDILASADLEQAKTKANYFAQIIFSRQQLALNAKLEK</sequence>